<evidence type="ECO:0000313" key="1">
    <source>
        <dbReference type="EMBL" id="AYF26648.1"/>
    </source>
</evidence>
<evidence type="ECO:0000313" key="2">
    <source>
        <dbReference type="Proteomes" id="UP000267804"/>
    </source>
</evidence>
<sequence length="415" mass="46369">MTGALTDLTGGRRQLTLMPVEQQAALDPYIAQYIGYRKSGLSLNHIVGCPLDCGYCVRHFWGNFDDKTPHLLVTTEKAIQDLIDHPHFRPHVTPLQLFNKATDPMLPGVKPHLMQVLRALDARGFTNHVLVITRFKVTAADMAALEELQHLKVTLLFTYSGIQDDRVEPITKSAITINSIYTAMAHKKRTGVVLYWRPIVPGWNTDPATIAHVLEVAGDVDAAVFTGYYHKEENAAYLRALGVEVPYADDYARRKTLPAEIDALVVGAWRDSGITTPLFRKTSCGVAFVHGVADYNGHWGVREICDICPEAQKALCIADYRDPDPDEVSSTLAMFDFEAPFLIEPGHVWTRGLNEQQRYALQHALRHQFWDSRQPHFPGAHGRQLLGHDVDPAVAAQFDKVRAELIAAVQYGDDD</sequence>
<protein>
    <recommendedName>
        <fullName evidence="3">DNA repair photolyase</fullName>
    </recommendedName>
</protein>
<name>A0A386WG29_9ACTN</name>
<dbReference type="AlphaFoldDB" id="A0A386WG29"/>
<dbReference type="RefSeq" id="WP_120569083.1">
    <property type="nucleotide sequence ID" value="NZ_CP024087.1"/>
</dbReference>
<gene>
    <name evidence="1" type="ORF">CSH63_04020</name>
</gene>
<proteinExistence type="predicted"/>
<dbReference type="KEGG" id="mtua:CSH63_04020"/>
<reference evidence="1 2" key="1">
    <citation type="submission" date="2017-10" db="EMBL/GenBank/DDBJ databases">
        <title>Integration of genomic and chemical information greatly accelerates assignment of the full stereostructure of myelolactone, a potent inhibitor of myeloma from a marine-derived Micromonospora.</title>
        <authorList>
            <person name="Kim M.C."/>
            <person name="Machado H."/>
            <person name="Jensen P.R."/>
            <person name="Fenical W."/>
        </authorList>
    </citation>
    <scope>NUCLEOTIDE SEQUENCE [LARGE SCALE GENOMIC DNA]</scope>
    <source>
        <strain evidence="1 2">CNY-010</strain>
    </source>
</reference>
<dbReference type="Proteomes" id="UP000267804">
    <property type="component" value="Chromosome"/>
</dbReference>
<accession>A0A386WG29</accession>
<dbReference type="EMBL" id="CP024087">
    <property type="protein sequence ID" value="AYF26648.1"/>
    <property type="molecule type" value="Genomic_DNA"/>
</dbReference>
<evidence type="ECO:0008006" key="3">
    <source>
        <dbReference type="Google" id="ProtNLM"/>
    </source>
</evidence>
<organism evidence="1 2">
    <name type="scientific">Micromonospora tulbaghiae</name>
    <dbReference type="NCBI Taxonomy" id="479978"/>
    <lineage>
        <taxon>Bacteria</taxon>
        <taxon>Bacillati</taxon>
        <taxon>Actinomycetota</taxon>
        <taxon>Actinomycetes</taxon>
        <taxon>Micromonosporales</taxon>
        <taxon>Micromonosporaceae</taxon>
        <taxon>Micromonospora</taxon>
    </lineage>
</organism>